<evidence type="ECO:0000256" key="5">
    <source>
        <dbReference type="SAM" id="Phobius"/>
    </source>
</evidence>
<feature type="transmembrane region" description="Helical" evidence="5">
    <location>
        <begin position="380"/>
        <end position="403"/>
    </location>
</feature>
<dbReference type="PROSITE" id="PS00217">
    <property type="entry name" value="SUGAR_TRANSPORT_2"/>
    <property type="match status" value="1"/>
</dbReference>
<comment type="subcellular location">
    <subcellularLocation>
        <location evidence="1">Membrane</location>
        <topology evidence="1">Multi-pass membrane protein</topology>
    </subcellularLocation>
</comment>
<keyword evidence="2 5" id="KW-0812">Transmembrane</keyword>
<comment type="caution">
    <text evidence="7">The sequence shown here is derived from an EMBL/GenBank/DDBJ whole genome shotgun (WGS) entry which is preliminary data.</text>
</comment>
<dbReference type="InterPro" id="IPR011701">
    <property type="entry name" value="MFS"/>
</dbReference>
<evidence type="ECO:0000313" key="7">
    <source>
        <dbReference type="EMBL" id="MBT2188206.1"/>
    </source>
</evidence>
<dbReference type="PROSITE" id="PS50850">
    <property type="entry name" value="MFS"/>
    <property type="match status" value="1"/>
</dbReference>
<dbReference type="Gene3D" id="1.20.1250.20">
    <property type="entry name" value="MFS general substrate transporter like domains"/>
    <property type="match status" value="1"/>
</dbReference>
<dbReference type="PANTHER" id="PTHR23508">
    <property type="entry name" value="CARBOXYLIC ACID TRANSPORTER PROTEIN HOMOLOG"/>
    <property type="match status" value="1"/>
</dbReference>
<protein>
    <submittedName>
        <fullName evidence="7">MFS transporter</fullName>
    </submittedName>
</protein>
<accession>A0A9X1IS57</accession>
<feature type="transmembrane region" description="Helical" evidence="5">
    <location>
        <begin position="21"/>
        <end position="42"/>
    </location>
</feature>
<dbReference type="GO" id="GO:0005886">
    <property type="term" value="C:plasma membrane"/>
    <property type="evidence" value="ECO:0007669"/>
    <property type="project" value="TreeGrafter"/>
</dbReference>
<dbReference type="AlphaFoldDB" id="A0A9X1IS57"/>
<keyword evidence="8" id="KW-1185">Reference proteome</keyword>
<dbReference type="Pfam" id="PF07690">
    <property type="entry name" value="MFS_1"/>
    <property type="match status" value="1"/>
</dbReference>
<name>A0A9X1IS57_9SPHN</name>
<feature type="transmembrane region" description="Helical" evidence="5">
    <location>
        <begin position="118"/>
        <end position="138"/>
    </location>
</feature>
<evidence type="ECO:0000256" key="4">
    <source>
        <dbReference type="ARBA" id="ARBA00023136"/>
    </source>
</evidence>
<feature type="transmembrane region" description="Helical" evidence="5">
    <location>
        <begin position="321"/>
        <end position="339"/>
    </location>
</feature>
<gene>
    <name evidence="7" type="ORF">KK488_14720</name>
</gene>
<feature type="transmembrane region" description="Helical" evidence="5">
    <location>
        <begin position="345"/>
        <end position="368"/>
    </location>
</feature>
<evidence type="ECO:0000259" key="6">
    <source>
        <dbReference type="PROSITE" id="PS50850"/>
    </source>
</evidence>
<evidence type="ECO:0000256" key="2">
    <source>
        <dbReference type="ARBA" id="ARBA00022692"/>
    </source>
</evidence>
<keyword evidence="4 5" id="KW-0472">Membrane</keyword>
<reference evidence="7" key="1">
    <citation type="submission" date="2021-05" db="EMBL/GenBank/DDBJ databases">
        <title>Genome of Sphingobium sp. strain.</title>
        <authorList>
            <person name="Fan R."/>
        </authorList>
    </citation>
    <scope>NUCLEOTIDE SEQUENCE</scope>
    <source>
        <strain evidence="7">H33</strain>
    </source>
</reference>
<dbReference type="Proteomes" id="UP001138757">
    <property type="component" value="Unassembled WGS sequence"/>
</dbReference>
<feature type="domain" description="Major facilitator superfamily (MFS) profile" evidence="6">
    <location>
        <begin position="23"/>
        <end position="432"/>
    </location>
</feature>
<sequence length="435" mass="46225">MASHYDPRKALGARPMLPVQWLMILIPVSINMVDGYDLLALAQAAPVLTKEWRLGPAQLGELLSFSLAGMFLGAAGVSPFADTKGRRPAILFCLVLMSLGMFGAALSGGYWGMAFARLVTGIGIGGMTSTAGAIAMEYASDKRREFAPSFVAAAYPFGTILGGFVAIAVLDEFGWRGIFWFGGLLSAVLLPVSWLWLPESLEFLLSRQPPDALAKTNKVLARLSLPALDALPPRQVANDSIASLREIFAPEHRWVMLRTAIAQALNMLSFYFIINWATKWVTEMGLSTAAGIGYSIYVSIGGIFGGLIAGWIAGRIGVKRLTFFTLFGMAAMIITFGLLPASLPLLVANALLLGAMLFASACGCWLTIAYAFPPQMRATGLGIGTTVGRVGSIFGPLTAGYLLAAGFDKPIICLLLAIPAMLAAVIFMGARRVSA</sequence>
<feature type="transmembrane region" description="Helical" evidence="5">
    <location>
        <begin position="294"/>
        <end position="314"/>
    </location>
</feature>
<feature type="transmembrane region" description="Helical" evidence="5">
    <location>
        <begin position="62"/>
        <end position="81"/>
    </location>
</feature>
<evidence type="ECO:0000256" key="3">
    <source>
        <dbReference type="ARBA" id="ARBA00022989"/>
    </source>
</evidence>
<dbReference type="InterPro" id="IPR005829">
    <property type="entry name" value="Sugar_transporter_CS"/>
</dbReference>
<dbReference type="SUPFAM" id="SSF103473">
    <property type="entry name" value="MFS general substrate transporter"/>
    <property type="match status" value="1"/>
</dbReference>
<organism evidence="7 8">
    <name type="scientific">Sphingobium nicotianae</name>
    <dbReference type="NCBI Taxonomy" id="2782607"/>
    <lineage>
        <taxon>Bacteria</taxon>
        <taxon>Pseudomonadati</taxon>
        <taxon>Pseudomonadota</taxon>
        <taxon>Alphaproteobacteria</taxon>
        <taxon>Sphingomonadales</taxon>
        <taxon>Sphingomonadaceae</taxon>
        <taxon>Sphingobium</taxon>
    </lineage>
</organism>
<keyword evidence="3 5" id="KW-1133">Transmembrane helix</keyword>
<feature type="transmembrane region" description="Helical" evidence="5">
    <location>
        <begin position="88"/>
        <end position="112"/>
    </location>
</feature>
<dbReference type="GO" id="GO:0046943">
    <property type="term" value="F:carboxylic acid transmembrane transporter activity"/>
    <property type="evidence" value="ECO:0007669"/>
    <property type="project" value="TreeGrafter"/>
</dbReference>
<feature type="transmembrane region" description="Helical" evidence="5">
    <location>
        <begin position="150"/>
        <end position="171"/>
    </location>
</feature>
<evidence type="ECO:0000256" key="1">
    <source>
        <dbReference type="ARBA" id="ARBA00004141"/>
    </source>
</evidence>
<feature type="transmembrane region" description="Helical" evidence="5">
    <location>
        <begin position="177"/>
        <end position="197"/>
    </location>
</feature>
<proteinExistence type="predicted"/>
<dbReference type="RefSeq" id="WP_214624458.1">
    <property type="nucleotide sequence ID" value="NZ_JAHGAW010000009.1"/>
</dbReference>
<evidence type="ECO:0000313" key="8">
    <source>
        <dbReference type="Proteomes" id="UP001138757"/>
    </source>
</evidence>
<dbReference type="EMBL" id="JAHGAW010000009">
    <property type="protein sequence ID" value="MBT2188206.1"/>
    <property type="molecule type" value="Genomic_DNA"/>
</dbReference>
<dbReference type="PANTHER" id="PTHR23508:SF10">
    <property type="entry name" value="CARBOXYLIC ACID TRANSPORTER PROTEIN HOMOLOG"/>
    <property type="match status" value="1"/>
</dbReference>
<feature type="transmembrane region" description="Helical" evidence="5">
    <location>
        <begin position="409"/>
        <end position="430"/>
    </location>
</feature>
<dbReference type="InterPro" id="IPR020846">
    <property type="entry name" value="MFS_dom"/>
</dbReference>
<dbReference type="InterPro" id="IPR036259">
    <property type="entry name" value="MFS_trans_sf"/>
</dbReference>
<feature type="transmembrane region" description="Helical" evidence="5">
    <location>
        <begin position="255"/>
        <end position="274"/>
    </location>
</feature>